<protein>
    <submittedName>
        <fullName evidence="1">Uncharacterized protein</fullName>
    </submittedName>
</protein>
<gene>
    <name evidence="1" type="ORF">LCGC14_2038860</name>
</gene>
<dbReference type="AlphaFoldDB" id="A0A0F9ESP4"/>
<evidence type="ECO:0000313" key="1">
    <source>
        <dbReference type="EMBL" id="KKL77044.1"/>
    </source>
</evidence>
<sequence length="142" mass="16591">MKFKNIPIIEFPLPICVGPTNAVVKQMDNMSDEEYKVQLALGLLRDWIVTVKDRAALLRKGPSASPHTLDNSHFVYIVVKAINRAHAKRQVKQSGYFPEKDFWICGSWQSDVAGTYYRELFYRRERDRDFKFFGRERAFVLS</sequence>
<dbReference type="EMBL" id="LAZR01023870">
    <property type="protein sequence ID" value="KKL77044.1"/>
    <property type="molecule type" value="Genomic_DNA"/>
</dbReference>
<organism evidence="1">
    <name type="scientific">marine sediment metagenome</name>
    <dbReference type="NCBI Taxonomy" id="412755"/>
    <lineage>
        <taxon>unclassified sequences</taxon>
        <taxon>metagenomes</taxon>
        <taxon>ecological metagenomes</taxon>
    </lineage>
</organism>
<reference evidence="1" key="1">
    <citation type="journal article" date="2015" name="Nature">
        <title>Complex archaea that bridge the gap between prokaryotes and eukaryotes.</title>
        <authorList>
            <person name="Spang A."/>
            <person name="Saw J.H."/>
            <person name="Jorgensen S.L."/>
            <person name="Zaremba-Niedzwiedzka K."/>
            <person name="Martijn J."/>
            <person name="Lind A.E."/>
            <person name="van Eijk R."/>
            <person name="Schleper C."/>
            <person name="Guy L."/>
            <person name="Ettema T.J."/>
        </authorList>
    </citation>
    <scope>NUCLEOTIDE SEQUENCE</scope>
</reference>
<comment type="caution">
    <text evidence="1">The sequence shown here is derived from an EMBL/GenBank/DDBJ whole genome shotgun (WGS) entry which is preliminary data.</text>
</comment>
<proteinExistence type="predicted"/>
<name>A0A0F9ESP4_9ZZZZ</name>
<accession>A0A0F9ESP4</accession>